<evidence type="ECO:0000259" key="1">
    <source>
        <dbReference type="PROSITE" id="PS50943"/>
    </source>
</evidence>
<comment type="caution">
    <text evidence="2">The sequence shown here is derived from an EMBL/GenBank/DDBJ whole genome shotgun (WGS) entry which is preliminary data.</text>
</comment>
<dbReference type="Pfam" id="PF01381">
    <property type="entry name" value="HTH_3"/>
    <property type="match status" value="1"/>
</dbReference>
<evidence type="ECO:0000313" key="3">
    <source>
        <dbReference type="Proteomes" id="UP001597509"/>
    </source>
</evidence>
<dbReference type="SUPFAM" id="SSF47413">
    <property type="entry name" value="lambda repressor-like DNA-binding domains"/>
    <property type="match status" value="1"/>
</dbReference>
<proteinExistence type="predicted"/>
<dbReference type="PROSITE" id="PS50943">
    <property type="entry name" value="HTH_CROC1"/>
    <property type="match status" value="1"/>
</dbReference>
<accession>A0ABW5Z1H6</accession>
<dbReference type="RefSeq" id="WP_380922731.1">
    <property type="nucleotide sequence ID" value="NZ_JBHUPE010000007.1"/>
</dbReference>
<feature type="domain" description="HTH cro/C1-type" evidence="1">
    <location>
        <begin position="80"/>
        <end position="139"/>
    </location>
</feature>
<gene>
    <name evidence="2" type="ORF">ACFS6I_18135</name>
</gene>
<keyword evidence="3" id="KW-1185">Reference proteome</keyword>
<dbReference type="SMART" id="SM00530">
    <property type="entry name" value="HTH_XRE"/>
    <property type="match status" value="1"/>
</dbReference>
<sequence>MIKNTQQENLTKEKIAELTVHRNTVLANQEMSEIEKLYSSHSFDAMISSLNEELEEYESLKTGNLKLLEAKSLEELPKLIIKARIAQHLSQTDLAKKIGIQAQQIQRYEANDYQNISFDRLIEITKAVGVCVEFEKTVIVGSGPKFSIPSNIIEGDIAKAEQITKERSSLVF</sequence>
<organism evidence="2 3">
    <name type="scientific">Sphingobacterium anhuiense</name>
    <dbReference type="NCBI Taxonomy" id="493780"/>
    <lineage>
        <taxon>Bacteria</taxon>
        <taxon>Pseudomonadati</taxon>
        <taxon>Bacteroidota</taxon>
        <taxon>Sphingobacteriia</taxon>
        <taxon>Sphingobacteriales</taxon>
        <taxon>Sphingobacteriaceae</taxon>
        <taxon>Sphingobacterium</taxon>
    </lineage>
</organism>
<reference evidence="3" key="1">
    <citation type="journal article" date="2019" name="Int. J. Syst. Evol. Microbiol.">
        <title>The Global Catalogue of Microorganisms (GCM) 10K type strain sequencing project: providing services to taxonomists for standard genome sequencing and annotation.</title>
        <authorList>
            <consortium name="The Broad Institute Genomics Platform"/>
            <consortium name="The Broad Institute Genome Sequencing Center for Infectious Disease"/>
            <person name="Wu L."/>
            <person name="Ma J."/>
        </authorList>
    </citation>
    <scope>NUCLEOTIDE SEQUENCE [LARGE SCALE GENOMIC DNA]</scope>
    <source>
        <strain evidence="3">KCTC 22209</strain>
    </source>
</reference>
<dbReference type="CDD" id="cd00093">
    <property type="entry name" value="HTH_XRE"/>
    <property type="match status" value="1"/>
</dbReference>
<dbReference type="InterPro" id="IPR001387">
    <property type="entry name" value="Cro/C1-type_HTH"/>
</dbReference>
<evidence type="ECO:0000313" key="2">
    <source>
        <dbReference type="EMBL" id="MFD2905853.1"/>
    </source>
</evidence>
<dbReference type="InterPro" id="IPR010982">
    <property type="entry name" value="Lambda_DNA-bd_dom_sf"/>
</dbReference>
<dbReference type="EMBL" id="JBHUPE010000007">
    <property type="protein sequence ID" value="MFD2905853.1"/>
    <property type="molecule type" value="Genomic_DNA"/>
</dbReference>
<dbReference type="Gene3D" id="1.10.260.40">
    <property type="entry name" value="lambda repressor-like DNA-binding domains"/>
    <property type="match status" value="1"/>
</dbReference>
<protein>
    <submittedName>
        <fullName evidence="2">Helix-turn-helix transcriptional regulator</fullName>
    </submittedName>
</protein>
<dbReference type="Proteomes" id="UP001597509">
    <property type="component" value="Unassembled WGS sequence"/>
</dbReference>
<name>A0ABW5Z1H6_9SPHI</name>